<dbReference type="EMBL" id="JBHTIS010004392">
    <property type="protein sequence ID" value="MFD1052404.1"/>
    <property type="molecule type" value="Genomic_DNA"/>
</dbReference>
<organism evidence="2 3">
    <name type="scientific">Kibdelosporangium lantanae</name>
    <dbReference type="NCBI Taxonomy" id="1497396"/>
    <lineage>
        <taxon>Bacteria</taxon>
        <taxon>Bacillati</taxon>
        <taxon>Actinomycetota</taxon>
        <taxon>Actinomycetes</taxon>
        <taxon>Pseudonocardiales</taxon>
        <taxon>Pseudonocardiaceae</taxon>
        <taxon>Kibdelosporangium</taxon>
    </lineage>
</organism>
<reference evidence="3" key="1">
    <citation type="journal article" date="2019" name="Int. J. Syst. Evol. Microbiol.">
        <title>The Global Catalogue of Microorganisms (GCM) 10K type strain sequencing project: providing services to taxonomists for standard genome sequencing and annotation.</title>
        <authorList>
            <consortium name="The Broad Institute Genomics Platform"/>
            <consortium name="The Broad Institute Genome Sequencing Center for Infectious Disease"/>
            <person name="Wu L."/>
            <person name="Ma J."/>
        </authorList>
    </citation>
    <scope>NUCLEOTIDE SEQUENCE [LARGE SCALE GENOMIC DNA]</scope>
    <source>
        <strain evidence="3">JCM 31486</strain>
    </source>
</reference>
<evidence type="ECO:0000313" key="3">
    <source>
        <dbReference type="Proteomes" id="UP001597045"/>
    </source>
</evidence>
<comment type="caution">
    <text evidence="2">The sequence shown here is derived from an EMBL/GenBank/DDBJ whole genome shotgun (WGS) entry which is preliminary data.</text>
</comment>
<accession>A0ABW3MSN9</accession>
<proteinExistence type="predicted"/>
<name>A0ABW3MSN9_9PSEU</name>
<feature type="transmembrane region" description="Helical" evidence="1">
    <location>
        <begin position="6"/>
        <end position="25"/>
    </location>
</feature>
<evidence type="ECO:0000256" key="1">
    <source>
        <dbReference type="SAM" id="Phobius"/>
    </source>
</evidence>
<gene>
    <name evidence="2" type="ORF">ACFQ1S_45885</name>
</gene>
<keyword evidence="3" id="KW-1185">Reference proteome</keyword>
<keyword evidence="1" id="KW-1133">Transmembrane helix</keyword>
<protein>
    <submittedName>
        <fullName evidence="2">DUF6191 domain-containing protein</fullName>
    </submittedName>
</protein>
<keyword evidence="1" id="KW-0812">Transmembrane</keyword>
<dbReference type="Pfam" id="PF19690">
    <property type="entry name" value="DUF6191"/>
    <property type="match status" value="1"/>
</dbReference>
<dbReference type="InterPro" id="IPR045684">
    <property type="entry name" value="DUF6191"/>
</dbReference>
<sequence>MDPVETALSLGIPAPVLLLVGMAVYEMRRQKRGKGSGTPLAETYANELTAMFYGTKRMELDHRDSMSMMREEESDGAPPRAKVDLDRGVAVLRLREVEVEPDAVA</sequence>
<dbReference type="Proteomes" id="UP001597045">
    <property type="component" value="Unassembled WGS sequence"/>
</dbReference>
<keyword evidence="1" id="KW-0472">Membrane</keyword>
<evidence type="ECO:0000313" key="2">
    <source>
        <dbReference type="EMBL" id="MFD1052404.1"/>
    </source>
</evidence>